<keyword evidence="9" id="KW-0812">Transmembrane</keyword>
<evidence type="ECO:0000256" key="1">
    <source>
        <dbReference type="ARBA" id="ARBA00004308"/>
    </source>
</evidence>
<dbReference type="InterPro" id="IPR051985">
    <property type="entry name" value="NR_tyrosine_phosphatase"/>
</dbReference>
<evidence type="ECO:0000256" key="7">
    <source>
        <dbReference type="ARBA" id="ARBA00023136"/>
    </source>
</evidence>
<dbReference type="WBParaSite" id="L893_g33346.t1">
    <property type="protein sequence ID" value="L893_g33346.t1"/>
    <property type="gene ID" value="L893_g33346"/>
</dbReference>
<dbReference type="InterPro" id="IPR000242">
    <property type="entry name" value="PTP_cat"/>
</dbReference>
<keyword evidence="5" id="KW-0378">Hydrolase</keyword>
<feature type="compositionally biased region" description="Low complexity" evidence="8">
    <location>
        <begin position="326"/>
        <end position="338"/>
    </location>
</feature>
<dbReference type="PANTHER" id="PTHR46047:SF3">
    <property type="entry name" value="TYROSINE-PROTEIN PHOSPHATASE NON-RECEPTOR TYPE 61F"/>
    <property type="match status" value="1"/>
</dbReference>
<keyword evidence="9" id="KW-1133">Transmembrane helix</keyword>
<dbReference type="PANTHER" id="PTHR46047">
    <property type="entry name" value="TYROSINE-PROTEIN PHOSPHATASE NON-RECEPTOR TYPE 61F"/>
    <property type="match status" value="1"/>
</dbReference>
<evidence type="ECO:0000259" key="10">
    <source>
        <dbReference type="PROSITE" id="PS50055"/>
    </source>
</evidence>
<feature type="transmembrane region" description="Helical" evidence="9">
    <location>
        <begin position="391"/>
        <end position="412"/>
    </location>
</feature>
<keyword evidence="6" id="KW-0904">Protein phosphatase</keyword>
<dbReference type="PROSITE" id="PS00383">
    <property type="entry name" value="TYR_PHOSPHATASE_1"/>
    <property type="match status" value="1"/>
</dbReference>
<dbReference type="GO" id="GO:0005634">
    <property type="term" value="C:nucleus"/>
    <property type="evidence" value="ECO:0007669"/>
    <property type="project" value="TreeGrafter"/>
</dbReference>
<evidence type="ECO:0000256" key="5">
    <source>
        <dbReference type="ARBA" id="ARBA00022801"/>
    </source>
</evidence>
<evidence type="ECO:0000256" key="8">
    <source>
        <dbReference type="SAM" id="MobiDB-lite"/>
    </source>
</evidence>
<keyword evidence="4" id="KW-0597">Phosphoprotein</keyword>
<feature type="domain" description="Tyrosine-protein phosphatase" evidence="10">
    <location>
        <begin position="21"/>
        <end position="310"/>
    </location>
</feature>
<evidence type="ECO:0000259" key="11">
    <source>
        <dbReference type="PROSITE" id="PS50056"/>
    </source>
</evidence>
<dbReference type="SMART" id="SM00194">
    <property type="entry name" value="PTPc"/>
    <property type="match status" value="1"/>
</dbReference>
<dbReference type="SMART" id="SM00404">
    <property type="entry name" value="PTPc_motif"/>
    <property type="match status" value="1"/>
</dbReference>
<reference evidence="13" key="1">
    <citation type="submission" date="2016-11" db="UniProtKB">
        <authorList>
            <consortium name="WormBaseParasite"/>
        </authorList>
    </citation>
    <scope>IDENTIFICATION</scope>
</reference>
<dbReference type="GO" id="GO:0019901">
    <property type="term" value="F:protein kinase binding"/>
    <property type="evidence" value="ECO:0007669"/>
    <property type="project" value="TreeGrafter"/>
</dbReference>
<evidence type="ECO:0000256" key="3">
    <source>
        <dbReference type="ARBA" id="ARBA00013064"/>
    </source>
</evidence>
<sequence length="416" mass="47715">MDLAYLNRKFNDWSGYSESDWARMFLKIREKAAEYEEENRFSTAISHQDENVEKNRYLDVRPFDHCRVVLGEKPEHDYINASPIELDSVRRNYILAQGPLAHTCADFWQMIFEKNSQLVIMLNNIMEQYMVKCHRYFPDSQEPVLFAYDAAAGRRFRVTLISEEDHGDFIIRELELALLSPEGPNEDESGDFDRKILETRAVTHYQYTTWPDFGCPKETGHFLAFREHLKSSGKLESDSSSGPVVIHCSAGIGRTGTFVVIDTILASVEYDIALPEKSFEDWVLYLRRFRRGLIQTPHQLRFSWQSIVDSLQQTNKISRGRKKKSTSSSPSEASSTGGNITLSENVTKKRSLAEIEQDKGVVLSKRKETIEAMRRKLKESEAKRNSSTTSWVTVICSAGLAGVASVCFYYYFIRNG</sequence>
<dbReference type="InterPro" id="IPR000387">
    <property type="entry name" value="Tyr_Pase_dom"/>
</dbReference>
<dbReference type="Gene3D" id="3.90.190.10">
    <property type="entry name" value="Protein tyrosine phosphatase superfamily"/>
    <property type="match status" value="1"/>
</dbReference>
<feature type="domain" description="Tyrosine specific protein phosphatases" evidence="11">
    <location>
        <begin position="223"/>
        <end position="301"/>
    </location>
</feature>
<evidence type="ECO:0000313" key="12">
    <source>
        <dbReference type="Proteomes" id="UP000095287"/>
    </source>
</evidence>
<keyword evidence="7 9" id="KW-0472">Membrane</keyword>
<comment type="subcellular location">
    <subcellularLocation>
        <location evidence="1">Endomembrane system</location>
    </subcellularLocation>
</comment>
<evidence type="ECO:0000256" key="9">
    <source>
        <dbReference type="SAM" id="Phobius"/>
    </source>
</evidence>
<dbReference type="EC" id="3.1.3.48" evidence="3"/>
<dbReference type="GO" id="GO:0012505">
    <property type="term" value="C:endomembrane system"/>
    <property type="evidence" value="ECO:0007669"/>
    <property type="project" value="UniProtKB-SubCell"/>
</dbReference>
<evidence type="ECO:0000256" key="6">
    <source>
        <dbReference type="ARBA" id="ARBA00022912"/>
    </source>
</evidence>
<evidence type="ECO:0000256" key="2">
    <source>
        <dbReference type="ARBA" id="ARBA00009701"/>
    </source>
</evidence>
<dbReference type="Pfam" id="PF00102">
    <property type="entry name" value="Y_phosphatase"/>
    <property type="match status" value="1"/>
</dbReference>
<dbReference type="AlphaFoldDB" id="A0A1I8A6H7"/>
<dbReference type="InterPro" id="IPR016130">
    <property type="entry name" value="Tyr_Pase_AS"/>
</dbReference>
<dbReference type="PRINTS" id="PR00700">
    <property type="entry name" value="PRTYPHPHTASE"/>
</dbReference>
<name>A0A1I8A6H7_9BILA</name>
<dbReference type="GO" id="GO:0046426">
    <property type="term" value="P:negative regulation of receptor signaling pathway via JAK-STAT"/>
    <property type="evidence" value="ECO:0007669"/>
    <property type="project" value="TreeGrafter"/>
</dbReference>
<comment type="similarity">
    <text evidence="2">Belongs to the protein-tyrosine phosphatase family. Non-receptor class 1 subfamily.</text>
</comment>
<dbReference type="PROSITE" id="PS50056">
    <property type="entry name" value="TYR_PHOSPHATASE_2"/>
    <property type="match status" value="1"/>
</dbReference>
<dbReference type="Proteomes" id="UP000095287">
    <property type="component" value="Unplaced"/>
</dbReference>
<feature type="region of interest" description="Disordered" evidence="8">
    <location>
        <begin position="315"/>
        <end position="340"/>
    </location>
</feature>
<organism evidence="12 13">
    <name type="scientific">Steinernema glaseri</name>
    <dbReference type="NCBI Taxonomy" id="37863"/>
    <lineage>
        <taxon>Eukaryota</taxon>
        <taxon>Metazoa</taxon>
        <taxon>Ecdysozoa</taxon>
        <taxon>Nematoda</taxon>
        <taxon>Chromadorea</taxon>
        <taxon>Rhabditida</taxon>
        <taxon>Tylenchina</taxon>
        <taxon>Panagrolaimomorpha</taxon>
        <taxon>Strongyloidoidea</taxon>
        <taxon>Steinernematidae</taxon>
        <taxon>Steinernema</taxon>
    </lineage>
</organism>
<proteinExistence type="inferred from homology"/>
<dbReference type="GO" id="GO:0070373">
    <property type="term" value="P:negative regulation of ERK1 and ERK2 cascade"/>
    <property type="evidence" value="ECO:0007669"/>
    <property type="project" value="TreeGrafter"/>
</dbReference>
<dbReference type="InterPro" id="IPR003595">
    <property type="entry name" value="Tyr_Pase_cat"/>
</dbReference>
<evidence type="ECO:0000313" key="13">
    <source>
        <dbReference type="WBParaSite" id="L893_g33346.t1"/>
    </source>
</evidence>
<evidence type="ECO:0000256" key="4">
    <source>
        <dbReference type="ARBA" id="ARBA00022553"/>
    </source>
</evidence>
<keyword evidence="12" id="KW-1185">Reference proteome</keyword>
<dbReference type="GO" id="GO:0005737">
    <property type="term" value="C:cytoplasm"/>
    <property type="evidence" value="ECO:0007669"/>
    <property type="project" value="TreeGrafter"/>
</dbReference>
<dbReference type="GO" id="GO:0004726">
    <property type="term" value="F:non-membrane spanning protein tyrosine phosphatase activity"/>
    <property type="evidence" value="ECO:0007669"/>
    <property type="project" value="TreeGrafter"/>
</dbReference>
<dbReference type="PROSITE" id="PS50055">
    <property type="entry name" value="TYR_PHOSPHATASE_PTP"/>
    <property type="match status" value="1"/>
</dbReference>
<protein>
    <recommendedName>
        <fullName evidence="3">protein-tyrosine-phosphatase</fullName>
        <ecNumber evidence="3">3.1.3.48</ecNumber>
    </recommendedName>
</protein>
<dbReference type="InterPro" id="IPR029021">
    <property type="entry name" value="Prot-tyrosine_phosphatase-like"/>
</dbReference>
<dbReference type="SUPFAM" id="SSF52799">
    <property type="entry name" value="(Phosphotyrosine protein) phosphatases II"/>
    <property type="match status" value="1"/>
</dbReference>
<accession>A0A1I8A6H7</accession>